<dbReference type="EnsemblPlants" id="AVESA.00010b.r2.7AG1192390.2">
    <property type="protein sequence ID" value="AVESA.00010b.r2.7AG1192390.2.CDS"/>
    <property type="gene ID" value="AVESA.00010b.r2.7AG1192390"/>
</dbReference>
<organism evidence="1 2">
    <name type="scientific">Avena sativa</name>
    <name type="common">Oat</name>
    <dbReference type="NCBI Taxonomy" id="4498"/>
    <lineage>
        <taxon>Eukaryota</taxon>
        <taxon>Viridiplantae</taxon>
        <taxon>Streptophyta</taxon>
        <taxon>Embryophyta</taxon>
        <taxon>Tracheophyta</taxon>
        <taxon>Spermatophyta</taxon>
        <taxon>Magnoliopsida</taxon>
        <taxon>Liliopsida</taxon>
        <taxon>Poales</taxon>
        <taxon>Poaceae</taxon>
        <taxon>BOP clade</taxon>
        <taxon>Pooideae</taxon>
        <taxon>Poodae</taxon>
        <taxon>Poeae</taxon>
        <taxon>Poeae Chloroplast Group 1 (Aveneae type)</taxon>
        <taxon>Aveninae</taxon>
        <taxon>Avena</taxon>
    </lineage>
</organism>
<name>A0ACD5ZPB6_AVESA</name>
<protein>
    <submittedName>
        <fullName evidence="1">Uncharacterized protein</fullName>
    </submittedName>
</protein>
<dbReference type="Proteomes" id="UP001732700">
    <property type="component" value="Chromosome 7A"/>
</dbReference>
<reference evidence="1" key="1">
    <citation type="submission" date="2021-05" db="EMBL/GenBank/DDBJ databases">
        <authorList>
            <person name="Scholz U."/>
            <person name="Mascher M."/>
            <person name="Fiebig A."/>
        </authorList>
    </citation>
    <scope>NUCLEOTIDE SEQUENCE [LARGE SCALE GENOMIC DNA]</scope>
</reference>
<sequence>MASTMALLVALVAMAGVLVSMPACAMVRHDYAAALSKSLLYFEAQRSGRLPPTQRVHWRGNSALNDGADHGVDLTGGYYDAGDNVKFGFPMAYTVTMLSWGVVEHGARMAAAGELRHALEAVRWGADYLVKAHAAAETLYVQVGDGNSDHMCWERPEDMDTPRNAYMVDASHPGSDVAAETAAALAAAAVMFSARAPGGDRQYALRLLTHAKQLFEFAKNHRGLYQNSVPSAGNFYHSSSDEDELLWAAVWLYIATGDEEYKAYIAGAGNLGGSGQPLGWDNKHVGAQALVAKARYIINH</sequence>
<evidence type="ECO:0000313" key="1">
    <source>
        <dbReference type="EnsemblPlants" id="AVESA.00010b.r2.7AG1192390.2.CDS"/>
    </source>
</evidence>
<reference evidence="1" key="2">
    <citation type="submission" date="2025-09" db="UniProtKB">
        <authorList>
            <consortium name="EnsemblPlants"/>
        </authorList>
    </citation>
    <scope>IDENTIFICATION</scope>
</reference>
<keyword evidence="2" id="KW-1185">Reference proteome</keyword>
<accession>A0ACD5ZPB6</accession>
<proteinExistence type="predicted"/>
<evidence type="ECO:0000313" key="2">
    <source>
        <dbReference type="Proteomes" id="UP001732700"/>
    </source>
</evidence>